<keyword evidence="4" id="KW-0240">DNA-directed RNA polymerase</keyword>
<protein>
    <recommendedName>
        <fullName evidence="2">Transcription elongation factor Spt4</fullName>
    </recommendedName>
</protein>
<dbReference type="EMBL" id="CP001899">
    <property type="protein sequence ID" value="ADC66352.1"/>
    <property type="molecule type" value="Genomic_DNA"/>
</dbReference>
<comment type="function">
    <text evidence="2">Stimulates transcription elongation.</text>
</comment>
<dbReference type="eggNOG" id="arCOG04077">
    <property type="taxonomic scope" value="Archaea"/>
</dbReference>
<keyword evidence="2" id="KW-0805">Transcription regulation</keyword>
<dbReference type="KEGG" id="fpl:Ferp_2226"/>
<comment type="similarity">
    <text evidence="2">Belongs to the archaeal Spt4 family.</text>
</comment>
<dbReference type="AlphaFoldDB" id="D3S0W1"/>
<feature type="binding site" evidence="2">
    <location>
        <position position="6"/>
    </location>
    <ligand>
        <name>Zn(2+)</name>
        <dbReference type="ChEBI" id="CHEBI:29105"/>
    </ligand>
</feature>
<dbReference type="NCBIfam" id="NF041664">
    <property type="entry name" value="RNAP_arch_Epp"/>
    <property type="match status" value="1"/>
</dbReference>
<evidence type="ECO:0000313" key="5">
    <source>
        <dbReference type="Proteomes" id="UP000002613"/>
    </source>
</evidence>
<dbReference type="InterPro" id="IPR029040">
    <property type="entry name" value="RPABC4/Spt4"/>
</dbReference>
<feature type="binding site" evidence="2">
    <location>
        <position position="9"/>
    </location>
    <ligand>
        <name>Zn(2+)</name>
        <dbReference type="ChEBI" id="CHEBI:29105"/>
    </ligand>
</feature>
<dbReference type="InterPro" id="IPR038589">
    <property type="entry name" value="Spt4_dom_sf"/>
</dbReference>
<keyword evidence="1 2" id="KW-0804">Transcription</keyword>
<gene>
    <name evidence="2" type="primary">spt4</name>
    <name evidence="4" type="ordered locus">Ferp_2226</name>
</gene>
<dbReference type="STRING" id="589924.Ferp_2226"/>
<feature type="domain" description="Spt4/RpoE2 zinc finger" evidence="3">
    <location>
        <begin position="3"/>
        <end position="62"/>
    </location>
</feature>
<dbReference type="Proteomes" id="UP000002613">
    <property type="component" value="Chromosome"/>
</dbReference>
<reference evidence="4 5" key="2">
    <citation type="journal article" date="2011" name="Stand. Genomic Sci.">
        <title>Complete genome sequence of Ferroglobus placidus AEDII12DO.</title>
        <authorList>
            <person name="Anderson I."/>
            <person name="Risso C."/>
            <person name="Holmes D."/>
            <person name="Lucas S."/>
            <person name="Copeland A."/>
            <person name="Lapidus A."/>
            <person name="Cheng J.F."/>
            <person name="Bruce D."/>
            <person name="Goodwin L."/>
            <person name="Pitluck S."/>
            <person name="Saunders E."/>
            <person name="Brettin T."/>
            <person name="Detter J.C."/>
            <person name="Han C."/>
            <person name="Tapia R."/>
            <person name="Larimer F."/>
            <person name="Land M."/>
            <person name="Hauser L."/>
            <person name="Woyke T."/>
            <person name="Lovley D."/>
            <person name="Kyrpides N."/>
            <person name="Ivanova N."/>
        </authorList>
    </citation>
    <scope>NUCLEOTIDE SEQUENCE [LARGE SCALE GENOMIC DNA]</scope>
    <source>
        <strain evidence="5">DSM 10642 / AEDII12DO</strain>
    </source>
</reference>
<dbReference type="OrthoDB" id="275101at2157"/>
<evidence type="ECO:0000313" key="4">
    <source>
        <dbReference type="EMBL" id="ADC66352.1"/>
    </source>
</evidence>
<dbReference type="GO" id="GO:0008270">
    <property type="term" value="F:zinc ion binding"/>
    <property type="evidence" value="ECO:0007669"/>
    <property type="project" value="UniProtKB-UniRule"/>
</dbReference>
<evidence type="ECO:0000256" key="2">
    <source>
        <dbReference type="HAMAP-Rule" id="MF_00949"/>
    </source>
</evidence>
<dbReference type="SMART" id="SM01389">
    <property type="entry name" value="Spt4"/>
    <property type="match status" value="1"/>
</dbReference>
<proteinExistence type="inferred from homology"/>
<organism evidence="4 5">
    <name type="scientific">Ferroglobus placidus (strain DSM 10642 / AEDII12DO)</name>
    <dbReference type="NCBI Taxonomy" id="589924"/>
    <lineage>
        <taxon>Archaea</taxon>
        <taxon>Methanobacteriati</taxon>
        <taxon>Methanobacteriota</taxon>
        <taxon>Archaeoglobi</taxon>
        <taxon>Archaeoglobales</taxon>
        <taxon>Archaeoglobaceae</taxon>
        <taxon>Ferroglobus</taxon>
    </lineage>
</organism>
<dbReference type="PaxDb" id="589924-Ferp_2226"/>
<dbReference type="HAMAP" id="MF_00949">
    <property type="entry name" value="Spt4_arch"/>
    <property type="match status" value="1"/>
</dbReference>
<feature type="binding site" evidence="2">
    <location>
        <position position="22"/>
    </location>
    <ligand>
        <name>Zn(2+)</name>
        <dbReference type="ChEBI" id="CHEBI:29105"/>
    </ligand>
</feature>
<name>D3S0W1_FERPA</name>
<keyword evidence="2" id="KW-0479">Metal-binding</keyword>
<dbReference type="SUPFAM" id="SSF63393">
    <property type="entry name" value="RNA polymerase subunits"/>
    <property type="match status" value="1"/>
</dbReference>
<dbReference type="PANTHER" id="PTHR40704:SF1">
    <property type="entry name" value="TRANSCRIPTION ELONGATION FACTOR SPT4"/>
    <property type="match status" value="1"/>
</dbReference>
<dbReference type="PANTHER" id="PTHR40704">
    <property type="entry name" value="TRANSCRIPTION ELONGATION FACTOR SPT4"/>
    <property type="match status" value="1"/>
</dbReference>
<dbReference type="GeneID" id="8779764"/>
<dbReference type="GO" id="GO:0006355">
    <property type="term" value="P:regulation of DNA-templated transcription"/>
    <property type="evidence" value="ECO:0007669"/>
    <property type="project" value="UniProtKB-UniRule"/>
</dbReference>
<dbReference type="RefSeq" id="WP_012966690.1">
    <property type="nucleotide sequence ID" value="NC_013849.1"/>
</dbReference>
<keyword evidence="2" id="KW-0862">Zinc</keyword>
<comment type="subunit">
    <text evidence="2">Heterodimer composed of Spt4 and Spt5.</text>
</comment>
<feature type="binding site" evidence="2">
    <location>
        <position position="19"/>
    </location>
    <ligand>
        <name>Zn(2+)</name>
        <dbReference type="ChEBI" id="CHEBI:29105"/>
    </ligand>
</feature>
<dbReference type="Gene3D" id="2.20.28.90">
    <property type="match status" value="1"/>
</dbReference>
<evidence type="ECO:0000259" key="3">
    <source>
        <dbReference type="SMART" id="SM01389"/>
    </source>
</evidence>
<dbReference type="Pfam" id="PF06093">
    <property type="entry name" value="Spt4"/>
    <property type="match status" value="1"/>
</dbReference>
<sequence>MTEVACKSCKYITSEATVCKICGGRDFTKNWYGYLVVIDPEKSEIAKKLGIKYPGKYALTVS</sequence>
<evidence type="ECO:0000256" key="1">
    <source>
        <dbReference type="ARBA" id="ARBA00023163"/>
    </source>
</evidence>
<dbReference type="GO" id="GO:0000428">
    <property type="term" value="C:DNA-directed RNA polymerase complex"/>
    <property type="evidence" value="ECO:0007669"/>
    <property type="project" value="UniProtKB-KW"/>
</dbReference>
<dbReference type="InterPro" id="IPR007178">
    <property type="entry name" value="Spt4_arch"/>
</dbReference>
<dbReference type="HOGENOM" id="CLU_199467_0_0_2"/>
<keyword evidence="5" id="KW-1185">Reference proteome</keyword>
<accession>D3S0W1</accession>
<reference evidence="5" key="1">
    <citation type="submission" date="2010-02" db="EMBL/GenBank/DDBJ databases">
        <title>Complete sequence of Ferroglobus placidus DSM 10642.</title>
        <authorList>
            <consortium name="US DOE Joint Genome Institute"/>
            <person name="Lucas S."/>
            <person name="Copeland A."/>
            <person name="Lapidus A."/>
            <person name="Cheng J.-F."/>
            <person name="Bruce D."/>
            <person name="Goodwin L."/>
            <person name="Pitluck S."/>
            <person name="Saunders E."/>
            <person name="Brettin T."/>
            <person name="Detter J.C."/>
            <person name="Han C."/>
            <person name="Tapia R."/>
            <person name="Larimer F."/>
            <person name="Land M."/>
            <person name="Hauser L."/>
            <person name="Kyrpides N."/>
            <person name="Ivanova N."/>
            <person name="Holmes D."/>
            <person name="Lovley D."/>
            <person name="Kyrpides N."/>
            <person name="Anderson I.J."/>
            <person name="Woyke T."/>
        </authorList>
    </citation>
    <scope>NUCLEOTIDE SEQUENCE [LARGE SCALE GENOMIC DNA]</scope>
    <source>
        <strain evidence="5">DSM 10642 / AEDII12DO</strain>
    </source>
</reference>
<dbReference type="InterPro" id="IPR022800">
    <property type="entry name" value="Spt4/RpoE2_Znf"/>
</dbReference>